<protein>
    <submittedName>
        <fullName evidence="10">FAD-dependent oxidoreductase</fullName>
    </submittedName>
</protein>
<keyword evidence="6" id="KW-0558">Oxidation</keyword>
<dbReference type="Pfam" id="PF02852">
    <property type="entry name" value="Pyr_redox_dim"/>
    <property type="match status" value="1"/>
</dbReference>
<dbReference type="RefSeq" id="WP_137639446.1">
    <property type="nucleotide sequence ID" value="NZ_BJDK01000006.1"/>
</dbReference>
<comment type="cofactor">
    <cofactor evidence="1">
        <name>FAD</name>
        <dbReference type="ChEBI" id="CHEBI:57692"/>
    </cofactor>
</comment>
<gene>
    <name evidence="10" type="ORF">ACFP3T_07500</name>
</gene>
<dbReference type="SUPFAM" id="SSF55424">
    <property type="entry name" value="FAD/NAD-linked reductases, dimerisation (C-terminal) domain"/>
    <property type="match status" value="1"/>
</dbReference>
<comment type="similarity">
    <text evidence="2">Belongs to the class-III pyridine nucleotide-disulfide oxidoreductase family.</text>
</comment>
<dbReference type="InterPro" id="IPR004099">
    <property type="entry name" value="Pyr_nucl-diS_OxRdtase_dimer"/>
</dbReference>
<dbReference type="InterPro" id="IPR036188">
    <property type="entry name" value="FAD/NAD-bd_sf"/>
</dbReference>
<name>A0ABW1R4Z2_9LACO</name>
<dbReference type="InterPro" id="IPR050260">
    <property type="entry name" value="FAD-bd_OxRdtase"/>
</dbReference>
<dbReference type="Gene3D" id="3.50.50.60">
    <property type="entry name" value="FAD/NAD(P)-binding domain"/>
    <property type="match status" value="2"/>
</dbReference>
<sequence length="470" mass="51699">MKIVIVGCTHAGTAAAAQVLKDHPESEVTVYERNDNISFLSCGIYLYLGGKVGRLEDMFYSSPAELEKQGATVKTKHNVLKIDAATKTLQVANMETGEVFDDHYDKLIMTTGSSVKVPLIFGIDESKVLLCKNYEQAQEIYKTAKDNRRIAIIGAGYIGTELSESYANTNHEVTLFQSHDQILNHYISKDMSDRAVALLKQHGVKVELNHRVTAFTGNDNGELVIETNQGDFVADLAIVGTGFVPVTELLRGQVKMDKHGAIIINDYVQTSDPDIYAAGDSCVVNFNPTGRSAYTPLATNAVRQGTLAGMNIFGNIQRYMGTQATSAMQLFDHTLATTGLTYEIAKQSKIPAERVVFKGNWRPAYMQSTAPLTIELVYNPENRKILGAQLWSPHEIAQSANALSIAIQNGNTIDDLAFVDMLFSPNFDDPFNYLNLVGQMAVEQERQNGRGKARISAVGDWAKENDQTLK</sequence>
<evidence type="ECO:0000259" key="9">
    <source>
        <dbReference type="Pfam" id="PF07992"/>
    </source>
</evidence>
<comment type="caution">
    <text evidence="10">The sequence shown here is derived from an EMBL/GenBank/DDBJ whole genome shotgun (WGS) entry which is preliminary data.</text>
</comment>
<evidence type="ECO:0000259" key="8">
    <source>
        <dbReference type="Pfam" id="PF02852"/>
    </source>
</evidence>
<dbReference type="PRINTS" id="PR00368">
    <property type="entry name" value="FADPNR"/>
</dbReference>
<reference evidence="11" key="1">
    <citation type="journal article" date="2019" name="Int. J. Syst. Evol. Microbiol.">
        <title>The Global Catalogue of Microorganisms (GCM) 10K type strain sequencing project: providing services to taxonomists for standard genome sequencing and annotation.</title>
        <authorList>
            <consortium name="The Broad Institute Genomics Platform"/>
            <consortium name="The Broad Institute Genome Sequencing Center for Infectious Disease"/>
            <person name="Wu L."/>
            <person name="Ma J."/>
        </authorList>
    </citation>
    <scope>NUCLEOTIDE SEQUENCE [LARGE SCALE GENOMIC DNA]</scope>
    <source>
        <strain evidence="11">CCM 8932</strain>
    </source>
</reference>
<dbReference type="EMBL" id="JBHSSD010000034">
    <property type="protein sequence ID" value="MFC6164510.1"/>
    <property type="molecule type" value="Genomic_DNA"/>
</dbReference>
<dbReference type="Gene3D" id="3.30.390.30">
    <property type="match status" value="1"/>
</dbReference>
<keyword evidence="11" id="KW-1185">Reference proteome</keyword>
<dbReference type="SUPFAM" id="SSF51905">
    <property type="entry name" value="FAD/NAD(P)-binding domain"/>
    <property type="match status" value="1"/>
</dbReference>
<dbReference type="Pfam" id="PF07992">
    <property type="entry name" value="Pyr_redox_2"/>
    <property type="match status" value="1"/>
</dbReference>
<evidence type="ECO:0000256" key="7">
    <source>
        <dbReference type="ARBA" id="ARBA00023284"/>
    </source>
</evidence>
<dbReference type="Proteomes" id="UP001596253">
    <property type="component" value="Unassembled WGS sequence"/>
</dbReference>
<dbReference type="PRINTS" id="PR00411">
    <property type="entry name" value="PNDRDTASEI"/>
</dbReference>
<feature type="domain" description="FAD/NAD(P)-binding" evidence="9">
    <location>
        <begin position="1"/>
        <end position="305"/>
    </location>
</feature>
<keyword evidence="3" id="KW-0285">Flavoprotein</keyword>
<evidence type="ECO:0000313" key="11">
    <source>
        <dbReference type="Proteomes" id="UP001596253"/>
    </source>
</evidence>
<dbReference type="InterPro" id="IPR016156">
    <property type="entry name" value="FAD/NAD-linked_Rdtase_dimer_sf"/>
</dbReference>
<accession>A0ABW1R4Z2</accession>
<evidence type="ECO:0000256" key="3">
    <source>
        <dbReference type="ARBA" id="ARBA00022630"/>
    </source>
</evidence>
<proteinExistence type="inferred from homology"/>
<evidence type="ECO:0000256" key="4">
    <source>
        <dbReference type="ARBA" id="ARBA00022827"/>
    </source>
</evidence>
<evidence type="ECO:0000256" key="6">
    <source>
        <dbReference type="ARBA" id="ARBA00023097"/>
    </source>
</evidence>
<evidence type="ECO:0000256" key="2">
    <source>
        <dbReference type="ARBA" id="ARBA00009130"/>
    </source>
</evidence>
<evidence type="ECO:0000256" key="1">
    <source>
        <dbReference type="ARBA" id="ARBA00001974"/>
    </source>
</evidence>
<dbReference type="PANTHER" id="PTHR43429">
    <property type="entry name" value="PYRIDINE NUCLEOTIDE-DISULFIDE OXIDOREDUCTASE DOMAIN-CONTAINING"/>
    <property type="match status" value="1"/>
</dbReference>
<evidence type="ECO:0000256" key="5">
    <source>
        <dbReference type="ARBA" id="ARBA00023002"/>
    </source>
</evidence>
<feature type="domain" description="Pyridine nucleotide-disulphide oxidoreductase dimerisation" evidence="8">
    <location>
        <begin position="331"/>
        <end position="427"/>
    </location>
</feature>
<dbReference type="PANTHER" id="PTHR43429:SF1">
    <property type="entry name" value="NAD(P)H SULFUR OXIDOREDUCTASE (COA-DEPENDENT)"/>
    <property type="match status" value="1"/>
</dbReference>
<keyword evidence="4" id="KW-0274">FAD</keyword>
<evidence type="ECO:0000313" key="10">
    <source>
        <dbReference type="EMBL" id="MFC6164510.1"/>
    </source>
</evidence>
<dbReference type="InterPro" id="IPR023753">
    <property type="entry name" value="FAD/NAD-binding_dom"/>
</dbReference>
<keyword evidence="7" id="KW-0676">Redox-active center</keyword>
<organism evidence="10 11">
    <name type="scientific">Lactiplantibacillus dongliensis</name>
    <dbReference type="NCBI Taxonomy" id="2559919"/>
    <lineage>
        <taxon>Bacteria</taxon>
        <taxon>Bacillati</taxon>
        <taxon>Bacillota</taxon>
        <taxon>Bacilli</taxon>
        <taxon>Lactobacillales</taxon>
        <taxon>Lactobacillaceae</taxon>
        <taxon>Lactiplantibacillus</taxon>
    </lineage>
</organism>
<keyword evidence="5" id="KW-0560">Oxidoreductase</keyword>